<dbReference type="InParanoid" id="A0A409YG55"/>
<evidence type="ECO:0000313" key="3">
    <source>
        <dbReference type="Proteomes" id="UP000284842"/>
    </source>
</evidence>
<gene>
    <name evidence="2" type="ORF">CVT24_011117</name>
</gene>
<dbReference type="Proteomes" id="UP000284842">
    <property type="component" value="Unassembled WGS sequence"/>
</dbReference>
<proteinExistence type="predicted"/>
<sequence>MVPSSLLEPLQHNKPPTSSEISQIEQFRTSIDEAAKANQEKRRLLLQELEILDKIEEKLQKQVQVCDVIMSPIRHLPDDIIYEIVTTKALLPGDGQSNTDPRHHTPSIIAQVVVSRAHRLFVLELYQSSDAPLERIKRFHRLSHPLKLSVYLHETSYAFNPSEDALRTLPILFGQNSPHEIPEAGVPFILKWLIHGWSETHPPINLHLDIPPLIRHLHALTDMIAGQQDWLTHGPGNDTLFLHRGSVDQQKRQLDDSEDVYGFYSLLLAFPDLRRFWMERVDAPNCRLFPSDIPQDLPVCGKLQFLYISYDLRYGEWLHLPQIWPQVEAAWVCLELLPRASINTIPDVVIRHNHMKVLNIRFNPRNRDIVHSIVPLVHVHFPLLEDLYLHFTDVPGTDPEFVNADFRRAFPRLARVMVYFTWTMSRPLQDFDLLLRSFALIPGVSTTLVVTVLPNSISNFTDILDQTPNLFVQPNQLALNFHFEVKHFSILVPRTKERLIQVISKLRSERSHLAKTTLFHVNYFGIISNFTSMSDLEHRMWRSVLDDMLGYIRKLRSTLGEDTVQISIMVPSSLLEPLRHNKPPTPSEISQIEQFRTYIDEAAKANQEKRRLLLQELEILDKIEEKLQKQVQVCDVIMSPIRHLPDDIIYQIVTSESLLPEEYEYTDPRTHNPSILAKVCRSWRTVLHLIPRLWDRIRIDCSLWNYQPIEALLGQIRLFYRLSHPFKLSVQLDEKFYDFDPSEDALRTLPILFGLISPHEMPELGVPRVLKWLFGSWSETRRLPINLHLEIPFLIRLLHAVTDTTTKQHQPRGLDALYLDMWAGDTYSWEELTSSNNCWHIHRLLTALPDLRCLWISSLNEFMTDLFPSEIPEDLPVCDNLRFLYIGYHVHFTQWPQIPRFWTCVEGAWVCIESAPSRVSIEMITDSVVRHNRMKVLNIDIKSQDVYASGGYPLVFPLSNVQFPSLEELGLYFTDVTDGRIEFIETDFRQAFPSLAKVTAHVTWTPRWPLQDLVLLLRAFMLPNVLISLVITIRSQDVLYFINILKKDLNTFVLPNDLVLTFQWRPSSDFSAWKCNTIDGLTDAISLVQSARNQKRTLIHFIYFDSPSEFPNLSVNPDRFDDSGLEASNLHSPRLTGIFIGSPESHSDHLQSRESDRYGILRYLLNVQFTLGEDMVDVSRRPWGEQMLDPYFMNLHQFKQRYFS</sequence>
<dbReference type="EMBL" id="NHTK01001196">
    <property type="protein sequence ID" value="PPR01990.1"/>
    <property type="molecule type" value="Genomic_DNA"/>
</dbReference>
<feature type="region of interest" description="Disordered" evidence="1">
    <location>
        <begin position="1"/>
        <end position="22"/>
    </location>
</feature>
<keyword evidence="3" id="KW-1185">Reference proteome</keyword>
<organism evidence="2 3">
    <name type="scientific">Panaeolus cyanescens</name>
    <dbReference type="NCBI Taxonomy" id="181874"/>
    <lineage>
        <taxon>Eukaryota</taxon>
        <taxon>Fungi</taxon>
        <taxon>Dikarya</taxon>
        <taxon>Basidiomycota</taxon>
        <taxon>Agaricomycotina</taxon>
        <taxon>Agaricomycetes</taxon>
        <taxon>Agaricomycetidae</taxon>
        <taxon>Agaricales</taxon>
        <taxon>Agaricineae</taxon>
        <taxon>Galeropsidaceae</taxon>
        <taxon>Panaeolus</taxon>
    </lineage>
</organism>
<dbReference type="OrthoDB" id="3023928at2759"/>
<name>A0A409YG55_9AGAR</name>
<evidence type="ECO:0000256" key="1">
    <source>
        <dbReference type="SAM" id="MobiDB-lite"/>
    </source>
</evidence>
<dbReference type="AlphaFoldDB" id="A0A409YG55"/>
<accession>A0A409YG55</accession>
<reference evidence="2 3" key="1">
    <citation type="journal article" date="2018" name="Evol. Lett.">
        <title>Horizontal gene cluster transfer increased hallucinogenic mushroom diversity.</title>
        <authorList>
            <person name="Reynolds H.T."/>
            <person name="Vijayakumar V."/>
            <person name="Gluck-Thaler E."/>
            <person name="Korotkin H.B."/>
            <person name="Matheny P.B."/>
            <person name="Slot J.C."/>
        </authorList>
    </citation>
    <scope>NUCLEOTIDE SEQUENCE [LARGE SCALE GENOMIC DNA]</scope>
    <source>
        <strain evidence="2 3">2629</strain>
    </source>
</reference>
<evidence type="ECO:0000313" key="2">
    <source>
        <dbReference type="EMBL" id="PPR01990.1"/>
    </source>
</evidence>
<protein>
    <submittedName>
        <fullName evidence="2">Uncharacterized protein</fullName>
    </submittedName>
</protein>
<comment type="caution">
    <text evidence="2">The sequence shown here is derived from an EMBL/GenBank/DDBJ whole genome shotgun (WGS) entry which is preliminary data.</text>
</comment>